<evidence type="ECO:0000313" key="3">
    <source>
        <dbReference type="Proteomes" id="UP000317371"/>
    </source>
</evidence>
<evidence type="ECO:0000259" key="1">
    <source>
        <dbReference type="Pfam" id="PF01551"/>
    </source>
</evidence>
<reference evidence="2 3" key="1">
    <citation type="submission" date="2019-06" db="EMBL/GenBank/DDBJ databases">
        <title>Genome sequence of Litorilinea aerophila BAA-2444.</title>
        <authorList>
            <person name="Maclea K.S."/>
            <person name="Maurais E.G."/>
            <person name="Iannazzi L.C."/>
        </authorList>
    </citation>
    <scope>NUCLEOTIDE SEQUENCE [LARGE SCALE GENOMIC DNA]</scope>
    <source>
        <strain evidence="2 3">ATCC BAA-2444</strain>
    </source>
</reference>
<dbReference type="Gene3D" id="2.70.70.10">
    <property type="entry name" value="Glucose Permease (Domain IIA)"/>
    <property type="match status" value="1"/>
</dbReference>
<feature type="domain" description="M23ase beta-sheet core" evidence="1">
    <location>
        <begin position="55"/>
        <end position="142"/>
    </location>
</feature>
<sequence length="192" mass="21335">MTYQFIKQPLVSGLYEPEGIYLSSPFPHPQRLVQRWGEAASFYGQYRYNGVPLKGHPGVDFAVAGGLALLAVDDGRVTEISYEAEGLGRYLKLEHRWGESLYALLGEIVVEAGQRVPCGQLLAHAAESESEAHVLFHFAIRIQPYNRFDGWGGFTDPLPFLDPAAVDTLDEEPVVLDVLHPMAVEEPGMRRP</sequence>
<dbReference type="Pfam" id="PF01551">
    <property type="entry name" value="Peptidase_M23"/>
    <property type="match status" value="1"/>
</dbReference>
<dbReference type="OrthoDB" id="9846713at2"/>
<dbReference type="GO" id="GO:0004222">
    <property type="term" value="F:metalloendopeptidase activity"/>
    <property type="evidence" value="ECO:0007669"/>
    <property type="project" value="TreeGrafter"/>
</dbReference>
<keyword evidence="3" id="KW-1185">Reference proteome</keyword>
<protein>
    <submittedName>
        <fullName evidence="2">M23 family metallopeptidase</fullName>
    </submittedName>
</protein>
<dbReference type="PANTHER" id="PTHR21666:SF285">
    <property type="entry name" value="M23 FAMILY METALLOPEPTIDASE"/>
    <property type="match status" value="1"/>
</dbReference>
<evidence type="ECO:0000313" key="2">
    <source>
        <dbReference type="EMBL" id="TQE97997.1"/>
    </source>
</evidence>
<accession>A0A540VMK7</accession>
<dbReference type="PANTHER" id="PTHR21666">
    <property type="entry name" value="PEPTIDASE-RELATED"/>
    <property type="match status" value="1"/>
</dbReference>
<proteinExistence type="predicted"/>
<dbReference type="InterPro" id="IPR016047">
    <property type="entry name" value="M23ase_b-sheet_dom"/>
</dbReference>
<dbReference type="EMBL" id="VIGC01000001">
    <property type="protein sequence ID" value="TQE97997.1"/>
    <property type="molecule type" value="Genomic_DNA"/>
</dbReference>
<comment type="caution">
    <text evidence="2">The sequence shown here is derived from an EMBL/GenBank/DDBJ whole genome shotgun (WGS) entry which is preliminary data.</text>
</comment>
<name>A0A540VMK7_9CHLR</name>
<dbReference type="AlphaFoldDB" id="A0A540VMK7"/>
<dbReference type="SUPFAM" id="SSF51261">
    <property type="entry name" value="Duplicated hybrid motif"/>
    <property type="match status" value="1"/>
</dbReference>
<organism evidence="2 3">
    <name type="scientific">Litorilinea aerophila</name>
    <dbReference type="NCBI Taxonomy" id="1204385"/>
    <lineage>
        <taxon>Bacteria</taxon>
        <taxon>Bacillati</taxon>
        <taxon>Chloroflexota</taxon>
        <taxon>Caldilineae</taxon>
        <taxon>Caldilineales</taxon>
        <taxon>Caldilineaceae</taxon>
        <taxon>Litorilinea</taxon>
    </lineage>
</organism>
<dbReference type="Proteomes" id="UP000317371">
    <property type="component" value="Unassembled WGS sequence"/>
</dbReference>
<dbReference type="InterPro" id="IPR050570">
    <property type="entry name" value="Cell_wall_metabolism_enzyme"/>
</dbReference>
<gene>
    <name evidence="2" type="ORF">FKZ61_01055</name>
</gene>
<dbReference type="InParanoid" id="A0A540VMK7"/>
<dbReference type="InterPro" id="IPR011055">
    <property type="entry name" value="Dup_hybrid_motif"/>
</dbReference>
<dbReference type="CDD" id="cd12797">
    <property type="entry name" value="M23_peptidase"/>
    <property type="match status" value="1"/>
</dbReference>